<feature type="compositionally biased region" description="Polar residues" evidence="1">
    <location>
        <begin position="39"/>
        <end position="56"/>
    </location>
</feature>
<dbReference type="PANTHER" id="PTHR20932:SF8">
    <property type="entry name" value="LD22649P"/>
    <property type="match status" value="1"/>
</dbReference>
<accession>A0A0W0EYK2</accession>
<feature type="region of interest" description="Disordered" evidence="1">
    <location>
        <begin position="369"/>
        <end position="406"/>
    </location>
</feature>
<name>A0A0W0EYK2_MONRR</name>
<dbReference type="Gene3D" id="3.10.350.10">
    <property type="entry name" value="LysM domain"/>
    <property type="match status" value="1"/>
</dbReference>
<dbReference type="CDD" id="cd00118">
    <property type="entry name" value="LysM"/>
    <property type="match status" value="1"/>
</dbReference>
<gene>
    <name evidence="3" type="ORF">WG66_18278</name>
</gene>
<feature type="region of interest" description="Disordered" evidence="1">
    <location>
        <begin position="1"/>
        <end position="78"/>
    </location>
</feature>
<feature type="domain" description="LysM" evidence="2">
    <location>
        <begin position="113"/>
        <end position="157"/>
    </location>
</feature>
<evidence type="ECO:0000313" key="3">
    <source>
        <dbReference type="EMBL" id="KTB29149.1"/>
    </source>
</evidence>
<feature type="compositionally biased region" description="Polar residues" evidence="1">
    <location>
        <begin position="316"/>
        <end position="330"/>
    </location>
</feature>
<dbReference type="InterPro" id="IPR036779">
    <property type="entry name" value="LysM_dom_sf"/>
</dbReference>
<dbReference type="InterPro" id="IPR045030">
    <property type="entry name" value="LYSM1-4"/>
</dbReference>
<reference evidence="3 4" key="1">
    <citation type="submission" date="2015-12" db="EMBL/GenBank/DDBJ databases">
        <title>Draft genome sequence of Moniliophthora roreri, the causal agent of frosty pod rot of cacao.</title>
        <authorList>
            <person name="Aime M.C."/>
            <person name="Diaz-Valderrama J.R."/>
            <person name="Kijpornyongpan T."/>
            <person name="Phillips-Mora W."/>
        </authorList>
    </citation>
    <scope>NUCLEOTIDE SEQUENCE [LARGE SCALE GENOMIC DNA]</scope>
    <source>
        <strain evidence="3 4">MCA 2952</strain>
    </source>
</reference>
<feature type="region of interest" description="Disordered" evidence="1">
    <location>
        <begin position="270"/>
        <end position="330"/>
    </location>
</feature>
<dbReference type="EMBL" id="LATX01002447">
    <property type="protein sequence ID" value="KTB29149.1"/>
    <property type="molecule type" value="Genomic_DNA"/>
</dbReference>
<feature type="compositionally biased region" description="Polar residues" evidence="1">
    <location>
        <begin position="374"/>
        <end position="383"/>
    </location>
</feature>
<feature type="compositionally biased region" description="Basic and acidic residues" evidence="1">
    <location>
        <begin position="280"/>
        <end position="295"/>
    </location>
</feature>
<dbReference type="SMART" id="SM00257">
    <property type="entry name" value="LysM"/>
    <property type="match status" value="1"/>
</dbReference>
<evidence type="ECO:0000313" key="4">
    <source>
        <dbReference type="Proteomes" id="UP000054988"/>
    </source>
</evidence>
<feature type="compositionally biased region" description="Acidic residues" evidence="1">
    <location>
        <begin position="395"/>
        <end position="406"/>
    </location>
</feature>
<comment type="caution">
    <text evidence="3">The sequence shown here is derived from an EMBL/GenBank/DDBJ whole genome shotgun (WGS) entry which is preliminary data.</text>
</comment>
<dbReference type="PROSITE" id="PS51782">
    <property type="entry name" value="LYSM"/>
    <property type="match status" value="1"/>
</dbReference>
<evidence type="ECO:0000256" key="1">
    <source>
        <dbReference type="SAM" id="MobiDB-lite"/>
    </source>
</evidence>
<dbReference type="eggNOG" id="ENOG502SBZ1">
    <property type="taxonomic scope" value="Eukaryota"/>
</dbReference>
<proteinExistence type="predicted"/>
<dbReference type="PANTHER" id="PTHR20932">
    <property type="entry name" value="LYSM AND PUTATIVE PEPTIDOGLYCAN-BINDING DOMAIN-CONTAINING PROTEIN"/>
    <property type="match status" value="1"/>
</dbReference>
<dbReference type="InterPro" id="IPR018392">
    <property type="entry name" value="LysM"/>
</dbReference>
<dbReference type="AlphaFoldDB" id="A0A0W0EYK2"/>
<organism evidence="3 4">
    <name type="scientific">Moniliophthora roreri</name>
    <name type="common">Frosty pod rot fungus</name>
    <name type="synonym">Monilia roreri</name>
    <dbReference type="NCBI Taxonomy" id="221103"/>
    <lineage>
        <taxon>Eukaryota</taxon>
        <taxon>Fungi</taxon>
        <taxon>Dikarya</taxon>
        <taxon>Basidiomycota</taxon>
        <taxon>Agaricomycotina</taxon>
        <taxon>Agaricomycetes</taxon>
        <taxon>Agaricomycetidae</taxon>
        <taxon>Agaricales</taxon>
        <taxon>Marasmiineae</taxon>
        <taxon>Marasmiaceae</taxon>
        <taxon>Moniliophthora</taxon>
    </lineage>
</organism>
<dbReference type="Proteomes" id="UP000054988">
    <property type="component" value="Unassembled WGS sequence"/>
</dbReference>
<protein>
    <submittedName>
        <fullName evidence="3">Putative peptidoglycan-binding LysM domain protein</fullName>
    </submittedName>
</protein>
<evidence type="ECO:0000259" key="2">
    <source>
        <dbReference type="PROSITE" id="PS51782"/>
    </source>
</evidence>
<dbReference type="Pfam" id="PF01476">
    <property type="entry name" value="LysM"/>
    <property type="match status" value="1"/>
</dbReference>
<sequence>MPQDVEDPTFNPFDDLLDSLDPPVTTEGDAKLHLAGTKGSRTPLTIVTGHQRTQVEPGQYHHPLRSAGSPKGIEDTGVTRPHLNRALTGKLIDFEEDSGSDKLDEEVDGEIVLVHQVAPKDSLAGVALKYGISLADLRRANHLWSSDSIHLRKELYIPVGKTSHAASKVKSCNVVGSPADVISPVNDKLKPSTGTIRRIPAKQLSFFPPPTKPNIPPDTSQCLSIDVADTPQKPYHARYLSTPSTSLNSILTALPIAASTRDTIMARLSFDSPGSSYSDQEQRNREDHELDDVRASRHARSFSQDAIRDDRPNSKLGESTTPNHTTTRYQPSVMQYRNSSAETEGRPFSKHIRTVQLEPSPTMQMPVLKKVPSRSKTISSSDGTTKRTRTMLIDIDFEPPSDEPSR</sequence>
<dbReference type="SUPFAM" id="SSF54106">
    <property type="entry name" value="LysM domain"/>
    <property type="match status" value="1"/>
</dbReference>